<dbReference type="Pfam" id="PF00395">
    <property type="entry name" value="SLH"/>
    <property type="match status" value="3"/>
</dbReference>
<feature type="domain" description="SLH" evidence="2">
    <location>
        <begin position="170"/>
        <end position="233"/>
    </location>
</feature>
<accession>A0A511VGL1</accession>
<dbReference type="PANTHER" id="PTHR43308:SF5">
    <property type="entry name" value="S-LAYER PROTEIN _ PEPTIDOGLYCAN ENDO-BETA-N-ACETYLGLUCOSAMINIDASE"/>
    <property type="match status" value="1"/>
</dbReference>
<reference evidence="3 4" key="1">
    <citation type="submission" date="2019-07" db="EMBL/GenBank/DDBJ databases">
        <title>Whole genome shotgun sequence of Aneurinibacillus danicus NBRC 102444.</title>
        <authorList>
            <person name="Hosoyama A."/>
            <person name="Uohara A."/>
            <person name="Ohji S."/>
            <person name="Ichikawa N."/>
        </authorList>
    </citation>
    <scope>NUCLEOTIDE SEQUENCE [LARGE SCALE GENOMIC DNA]</scope>
    <source>
        <strain evidence="3 4">NBRC 102444</strain>
    </source>
</reference>
<evidence type="ECO:0000313" key="3">
    <source>
        <dbReference type="EMBL" id="GEN36362.1"/>
    </source>
</evidence>
<name>A0A511VGL1_9BACL</name>
<keyword evidence="1" id="KW-0732">Signal</keyword>
<organism evidence="3 4">
    <name type="scientific">Aneurinibacillus danicus</name>
    <dbReference type="NCBI Taxonomy" id="267746"/>
    <lineage>
        <taxon>Bacteria</taxon>
        <taxon>Bacillati</taxon>
        <taxon>Bacillota</taxon>
        <taxon>Bacilli</taxon>
        <taxon>Bacillales</taxon>
        <taxon>Paenibacillaceae</taxon>
        <taxon>Aneurinibacillus group</taxon>
        <taxon>Aneurinibacillus</taxon>
    </lineage>
</organism>
<feature type="domain" description="SLH" evidence="2">
    <location>
        <begin position="41"/>
        <end position="106"/>
    </location>
</feature>
<evidence type="ECO:0000256" key="1">
    <source>
        <dbReference type="SAM" id="SignalP"/>
    </source>
</evidence>
<dbReference type="InterPro" id="IPR001119">
    <property type="entry name" value="SLH_dom"/>
</dbReference>
<keyword evidence="4" id="KW-1185">Reference proteome</keyword>
<dbReference type="PROSITE" id="PS51272">
    <property type="entry name" value="SLH"/>
    <property type="match status" value="3"/>
</dbReference>
<dbReference type="PANTHER" id="PTHR43308">
    <property type="entry name" value="OUTER MEMBRANE PROTEIN ALPHA-RELATED"/>
    <property type="match status" value="1"/>
</dbReference>
<comment type="caution">
    <text evidence="3">The sequence shown here is derived from an EMBL/GenBank/DDBJ whole genome shotgun (WGS) entry which is preliminary data.</text>
</comment>
<proteinExistence type="predicted"/>
<dbReference type="EMBL" id="BJXX01000182">
    <property type="protein sequence ID" value="GEN36362.1"/>
    <property type="molecule type" value="Genomic_DNA"/>
</dbReference>
<dbReference type="OrthoDB" id="174569at2"/>
<dbReference type="RefSeq" id="WP_146812001.1">
    <property type="nucleotide sequence ID" value="NZ_BJXX01000182.1"/>
</dbReference>
<dbReference type="InterPro" id="IPR051465">
    <property type="entry name" value="Cell_Envelope_Struct_Comp"/>
</dbReference>
<dbReference type="AlphaFoldDB" id="A0A511VGL1"/>
<evidence type="ECO:0000259" key="2">
    <source>
        <dbReference type="PROSITE" id="PS51272"/>
    </source>
</evidence>
<protein>
    <recommendedName>
        <fullName evidence="2">SLH domain-containing protein</fullName>
    </recommendedName>
</protein>
<feature type="chain" id="PRO_5022086907" description="SLH domain-containing protein" evidence="1">
    <location>
        <begin position="29"/>
        <end position="376"/>
    </location>
</feature>
<gene>
    <name evidence="3" type="ORF">ADA01nite_38220</name>
</gene>
<sequence length="376" mass="41932">MKQYTFVSKIMLALTLGALSVFPKQVWAAETAGEAKEISNVNSYLPRDIEHHWAGDKVYDLIHAEIVKGYVEGDRAVIIKPDKKITRAEFVSLLVSALGLKQDQEQEPRAFSDIEPNQWYSKPVNIASSLGIVKGVTETTFGPNRNITRGEIAAFITRAFAYTIAFDEANTKPFKDVGWSYWAKREVAKASSVKIISGYPNGTFKPFEYATRAEAMVMLSNALYLEENAVPSDKTLLEAVKTGEEEEGRALQALDLTRLKEISDSRYIGYHKATRELTSAVLRKFKEAGYNVEVTREGTLNAKVIGKWNRIAVVEVDGVKYHLKASKEGEESLENTQTIKGVVMLKKNPATGGWNVYTSDIPFLFTEEMLSVLGIQ</sequence>
<feature type="signal peptide" evidence="1">
    <location>
        <begin position="1"/>
        <end position="28"/>
    </location>
</feature>
<feature type="domain" description="SLH" evidence="2">
    <location>
        <begin position="107"/>
        <end position="169"/>
    </location>
</feature>
<dbReference type="Proteomes" id="UP000321157">
    <property type="component" value="Unassembled WGS sequence"/>
</dbReference>
<evidence type="ECO:0000313" key="4">
    <source>
        <dbReference type="Proteomes" id="UP000321157"/>
    </source>
</evidence>